<dbReference type="RefSeq" id="WP_190614933.1">
    <property type="nucleotide sequence ID" value="NZ_AP018712.1"/>
</dbReference>
<evidence type="ECO:0000313" key="5">
    <source>
        <dbReference type="Proteomes" id="UP000516361"/>
    </source>
</evidence>
<gene>
    <name evidence="4" type="ORF">OSSY52_22190</name>
</gene>
<dbReference type="InterPro" id="IPR011765">
    <property type="entry name" value="Pept_M16_N"/>
</dbReference>
<reference evidence="4 5" key="1">
    <citation type="submission" date="2018-06" db="EMBL/GenBank/DDBJ databases">
        <title>Genome sequencing of Oceanotoga sp. sy52.</title>
        <authorList>
            <person name="Mori K."/>
        </authorList>
    </citation>
    <scope>NUCLEOTIDE SEQUENCE [LARGE SCALE GENOMIC DNA]</scope>
    <source>
        <strain evidence="5">sy52</strain>
    </source>
</reference>
<organism evidence="4 5">
    <name type="scientific">Tepiditoga spiralis</name>
    <dbReference type="NCBI Taxonomy" id="2108365"/>
    <lineage>
        <taxon>Bacteria</taxon>
        <taxon>Thermotogati</taxon>
        <taxon>Thermotogota</taxon>
        <taxon>Thermotogae</taxon>
        <taxon>Petrotogales</taxon>
        <taxon>Petrotogaceae</taxon>
        <taxon>Tepiditoga</taxon>
    </lineage>
</organism>
<keyword evidence="5" id="KW-1185">Reference proteome</keyword>
<dbReference type="Pfam" id="PF00675">
    <property type="entry name" value="Peptidase_M16"/>
    <property type="match status" value="1"/>
</dbReference>
<evidence type="ECO:0000259" key="2">
    <source>
        <dbReference type="Pfam" id="PF00675"/>
    </source>
</evidence>
<dbReference type="GO" id="GO:0046872">
    <property type="term" value="F:metal ion binding"/>
    <property type="evidence" value="ECO:0007669"/>
    <property type="project" value="InterPro"/>
</dbReference>
<comment type="similarity">
    <text evidence="1">Belongs to the peptidase M16 family.</text>
</comment>
<feature type="domain" description="Peptidase M16 N-terminal" evidence="2">
    <location>
        <begin position="16"/>
        <end position="157"/>
    </location>
</feature>
<protein>
    <submittedName>
        <fullName evidence="4">Peptidase M16</fullName>
    </submittedName>
</protein>
<dbReference type="KEGG" id="ocy:OSSY52_22190"/>
<dbReference type="SUPFAM" id="SSF63411">
    <property type="entry name" value="LuxS/MPP-like metallohydrolase"/>
    <property type="match status" value="2"/>
</dbReference>
<dbReference type="InParanoid" id="A0A7G1G686"/>
<dbReference type="PANTHER" id="PTHR11851:SF49">
    <property type="entry name" value="MITOCHONDRIAL-PROCESSING PEPTIDASE SUBUNIT ALPHA"/>
    <property type="match status" value="1"/>
</dbReference>
<name>A0A7G1G686_9BACT</name>
<dbReference type="InterPro" id="IPR011249">
    <property type="entry name" value="Metalloenz_LuxS/M16"/>
</dbReference>
<evidence type="ECO:0000256" key="1">
    <source>
        <dbReference type="ARBA" id="ARBA00007261"/>
    </source>
</evidence>
<evidence type="ECO:0000259" key="3">
    <source>
        <dbReference type="Pfam" id="PF05193"/>
    </source>
</evidence>
<dbReference type="InterPro" id="IPR007863">
    <property type="entry name" value="Peptidase_M16_C"/>
</dbReference>
<dbReference type="InterPro" id="IPR050361">
    <property type="entry name" value="MPP/UQCRC_Complex"/>
</dbReference>
<dbReference type="Pfam" id="PF05193">
    <property type="entry name" value="Peptidase_M16_C"/>
    <property type="match status" value="1"/>
</dbReference>
<accession>A0A7G1G686</accession>
<dbReference type="FunCoup" id="A0A7G1G686">
    <property type="interactions" value="347"/>
</dbReference>
<evidence type="ECO:0000313" key="4">
    <source>
        <dbReference type="EMBL" id="BBE32078.1"/>
    </source>
</evidence>
<dbReference type="Gene3D" id="3.30.830.10">
    <property type="entry name" value="Metalloenzyme, LuxS/M16 peptidase-like"/>
    <property type="match status" value="2"/>
</dbReference>
<dbReference type="AlphaFoldDB" id="A0A7G1G686"/>
<dbReference type="PANTHER" id="PTHR11851">
    <property type="entry name" value="METALLOPROTEASE"/>
    <property type="match status" value="1"/>
</dbReference>
<proteinExistence type="inferred from homology"/>
<dbReference type="EMBL" id="AP018712">
    <property type="protein sequence ID" value="BBE32078.1"/>
    <property type="molecule type" value="Genomic_DNA"/>
</dbReference>
<sequence>MYKLHKLNSGMDLILINRDSMRSAAVLFCVKAGSVHEIDENSGVSHFIEHTVFRKTKNRDIIEIKKPIEEIGGTINAFTSRNITVFYSKVPEKEVELAIDTLSDITFHASLDEEDIEKERSIILEEIAMYEDDPVDNAFENLFKNVYDENFGRPILGSKKNVKAFNHKKVYEYYEKYYVPQNTVAVVSGKFNEKEIIEKFESIKCLRNGEKNTFKSPILKQENVFVKKTKRDLNQVYIINGFEAPAKNSKLYFPTLVLNTLLGSGMSSLLFTDIREKTGLVYEIATDYNAYSKSGLFVIFAATSEDKQEKFENKLKNILETIIERKDIKEWVEYGKKRISGKLTLDIESNVSMGMNSLDLYLSYNRIVNIDEIIENISKVTVEDVKKVAKTIFFNKKYVSILKPETD</sequence>
<feature type="domain" description="Peptidase M16 C-terminal" evidence="3">
    <location>
        <begin position="165"/>
        <end position="325"/>
    </location>
</feature>
<dbReference type="Proteomes" id="UP000516361">
    <property type="component" value="Chromosome"/>
</dbReference>